<sequence>MTFSPPKDQWGEYKSMRAAAYEVMEKAGVRGGCGIFHAYRFRDVNGESVAWKHCSLNPAAVYPIIQAEAFYSPHFHGLTAGFLMNSDRFEKLTGWVYVKHGDLDTREDVFQCARYLVSHMGLSEKRWFRKRLKSGKRIWVQVPKFQSITYIGECSYSQLIIVDEERRLEAMTCPDCGAPLELHYQKSVDVDGRPVEGLKVPWLKLVTYRTWAFRPKIEVTE</sequence>
<dbReference type="EMBL" id="BARW01000142">
    <property type="protein sequence ID" value="GAI60173.1"/>
    <property type="molecule type" value="Genomic_DNA"/>
</dbReference>
<name>X1PW97_9ZZZZ</name>
<organism evidence="1">
    <name type="scientific">marine sediment metagenome</name>
    <dbReference type="NCBI Taxonomy" id="412755"/>
    <lineage>
        <taxon>unclassified sequences</taxon>
        <taxon>metagenomes</taxon>
        <taxon>ecological metagenomes</taxon>
    </lineage>
</organism>
<proteinExistence type="predicted"/>
<gene>
    <name evidence="1" type="ORF">S12H4_00887</name>
</gene>
<evidence type="ECO:0000313" key="1">
    <source>
        <dbReference type="EMBL" id="GAI60173.1"/>
    </source>
</evidence>
<accession>X1PW97</accession>
<dbReference type="AlphaFoldDB" id="X1PW97"/>
<reference evidence="1" key="1">
    <citation type="journal article" date="2014" name="Front. Microbiol.">
        <title>High frequency of phylogenetically diverse reductive dehalogenase-homologous genes in deep subseafloor sedimentary metagenomes.</title>
        <authorList>
            <person name="Kawai M."/>
            <person name="Futagami T."/>
            <person name="Toyoda A."/>
            <person name="Takaki Y."/>
            <person name="Nishi S."/>
            <person name="Hori S."/>
            <person name="Arai W."/>
            <person name="Tsubouchi T."/>
            <person name="Morono Y."/>
            <person name="Uchiyama I."/>
            <person name="Ito T."/>
            <person name="Fujiyama A."/>
            <person name="Inagaki F."/>
            <person name="Takami H."/>
        </authorList>
    </citation>
    <scope>NUCLEOTIDE SEQUENCE</scope>
    <source>
        <strain evidence="1">Expedition CK06-06</strain>
    </source>
</reference>
<protein>
    <submittedName>
        <fullName evidence="1">Uncharacterized protein</fullName>
    </submittedName>
</protein>
<comment type="caution">
    <text evidence="1">The sequence shown here is derived from an EMBL/GenBank/DDBJ whole genome shotgun (WGS) entry which is preliminary data.</text>
</comment>